<evidence type="ECO:0000313" key="2">
    <source>
        <dbReference type="Proteomes" id="UP000013526"/>
    </source>
</evidence>
<dbReference type="OrthoDB" id="9180264at2"/>
<reference evidence="1 2" key="1">
    <citation type="journal article" date="2013" name="Genome Announc.">
        <title>Draft Genome Sequence of Aeromonas molluscorum Strain 848TT, Isolated from Bivalve Molluscs.</title>
        <authorList>
            <person name="Spataro N."/>
            <person name="Farfan M."/>
            <person name="Albarral V."/>
            <person name="Sanglas A."/>
            <person name="Loren J.G."/>
            <person name="Fuste M.C."/>
            <person name="Bosch E."/>
        </authorList>
    </citation>
    <scope>NUCLEOTIDE SEQUENCE [LARGE SCALE GENOMIC DNA]</scope>
    <source>
        <strain evidence="1 2">848</strain>
    </source>
</reference>
<dbReference type="RefSeq" id="WP_005893580.1">
    <property type="nucleotide sequence ID" value="NZ_AQGQ01000011.1"/>
</dbReference>
<evidence type="ECO:0008006" key="3">
    <source>
        <dbReference type="Google" id="ProtNLM"/>
    </source>
</evidence>
<comment type="caution">
    <text evidence="1">The sequence shown here is derived from an EMBL/GenBank/DDBJ whole genome shotgun (WGS) entry which is preliminary data.</text>
</comment>
<dbReference type="AlphaFoldDB" id="R1F9Q1"/>
<name>R1F9Q1_9GAMM</name>
<dbReference type="EMBL" id="AQGQ01000011">
    <property type="protein sequence ID" value="EOD56458.1"/>
    <property type="molecule type" value="Genomic_DNA"/>
</dbReference>
<proteinExistence type="predicted"/>
<organism evidence="1 2">
    <name type="scientific">Aeromonas molluscorum 848</name>
    <dbReference type="NCBI Taxonomy" id="1268236"/>
    <lineage>
        <taxon>Bacteria</taxon>
        <taxon>Pseudomonadati</taxon>
        <taxon>Pseudomonadota</taxon>
        <taxon>Gammaproteobacteria</taxon>
        <taxon>Aeromonadales</taxon>
        <taxon>Aeromonadaceae</taxon>
        <taxon>Aeromonas</taxon>
    </lineage>
</organism>
<protein>
    <recommendedName>
        <fullName evidence="3">WYL domain-containing protein</fullName>
    </recommendedName>
</protein>
<dbReference type="PROSITE" id="PS52050">
    <property type="entry name" value="WYL"/>
    <property type="match status" value="1"/>
</dbReference>
<gene>
    <name evidence="1" type="ORF">G113_03509</name>
</gene>
<evidence type="ECO:0000313" key="1">
    <source>
        <dbReference type="EMBL" id="EOD56458.1"/>
    </source>
</evidence>
<keyword evidence="2" id="KW-1185">Reference proteome</keyword>
<dbReference type="Proteomes" id="UP000013526">
    <property type="component" value="Unassembled WGS sequence"/>
</dbReference>
<accession>R1F9Q1</accession>
<sequence>MKNKLKEAIESGEILRIRYFGGSSPGSEREISPVSIFDDNVRALCIETGTVKTFCISKMEVAIPGEPSKLSIKQSFNPPELIDIYEIANYLSESLEALDWFVQYTDTSLTLHTTFKNGKIKKLR</sequence>